<keyword evidence="2" id="KW-1185">Reference proteome</keyword>
<comment type="caution">
    <text evidence="1">The sequence shown here is derived from an EMBL/GenBank/DDBJ whole genome shotgun (WGS) entry which is preliminary data.</text>
</comment>
<dbReference type="Proteomes" id="UP001344447">
    <property type="component" value="Unassembled WGS sequence"/>
</dbReference>
<reference evidence="1 2" key="1">
    <citation type="submission" date="2023-11" db="EMBL/GenBank/DDBJ databases">
        <title>Dfirmibasis_genome.</title>
        <authorList>
            <person name="Edelbroek B."/>
            <person name="Kjellin J."/>
            <person name="Jerlstrom-Hultqvist J."/>
            <person name="Soderbom F."/>
        </authorList>
    </citation>
    <scope>NUCLEOTIDE SEQUENCE [LARGE SCALE GENOMIC DNA]</scope>
    <source>
        <strain evidence="1 2">TNS-C-14</strain>
    </source>
</reference>
<organism evidence="1 2">
    <name type="scientific">Dictyostelium firmibasis</name>
    <dbReference type="NCBI Taxonomy" id="79012"/>
    <lineage>
        <taxon>Eukaryota</taxon>
        <taxon>Amoebozoa</taxon>
        <taxon>Evosea</taxon>
        <taxon>Eumycetozoa</taxon>
        <taxon>Dictyostelia</taxon>
        <taxon>Dictyosteliales</taxon>
        <taxon>Dictyosteliaceae</taxon>
        <taxon>Dictyostelium</taxon>
    </lineage>
</organism>
<dbReference type="EMBL" id="JAVFKY010000005">
    <property type="protein sequence ID" value="KAK5576130.1"/>
    <property type="molecule type" value="Genomic_DNA"/>
</dbReference>
<accession>A0AAN7TW96</accession>
<name>A0AAN7TW96_9MYCE</name>
<evidence type="ECO:0000313" key="2">
    <source>
        <dbReference type="Proteomes" id="UP001344447"/>
    </source>
</evidence>
<evidence type="ECO:0000313" key="1">
    <source>
        <dbReference type="EMBL" id="KAK5576130.1"/>
    </source>
</evidence>
<sequence>MTQTIFKVTMTEIMESSQIFFAILKGKFQCEFKEEDFSTNPMKYIGNDFTIENEEEESISRQNYQELVSKSDYIWIKCTSFNPQNMDIELDVTGFRRK</sequence>
<gene>
    <name evidence="1" type="ORF">RB653_007271</name>
</gene>
<dbReference type="AlphaFoldDB" id="A0AAN7TW96"/>
<protein>
    <submittedName>
        <fullName evidence="1">Uncharacterized protein</fullName>
    </submittedName>
</protein>
<proteinExistence type="predicted"/>